<reference evidence="1" key="1">
    <citation type="submission" date="2021-06" db="EMBL/GenBank/DDBJ databases">
        <authorList>
            <person name="Kallberg Y."/>
            <person name="Tangrot J."/>
            <person name="Rosling A."/>
        </authorList>
    </citation>
    <scope>NUCLEOTIDE SEQUENCE</scope>
    <source>
        <strain evidence="1">MT106</strain>
    </source>
</reference>
<keyword evidence="2" id="KW-1185">Reference proteome</keyword>
<dbReference type="Proteomes" id="UP000789831">
    <property type="component" value="Unassembled WGS sequence"/>
</dbReference>
<dbReference type="OrthoDB" id="10563813at2759"/>
<organism evidence="1 2">
    <name type="scientific">Ambispora gerdemannii</name>
    <dbReference type="NCBI Taxonomy" id="144530"/>
    <lineage>
        <taxon>Eukaryota</taxon>
        <taxon>Fungi</taxon>
        <taxon>Fungi incertae sedis</taxon>
        <taxon>Mucoromycota</taxon>
        <taxon>Glomeromycotina</taxon>
        <taxon>Glomeromycetes</taxon>
        <taxon>Archaeosporales</taxon>
        <taxon>Ambisporaceae</taxon>
        <taxon>Ambispora</taxon>
    </lineage>
</organism>
<sequence length="266" mass="30691">MSEHQKQQQLFPDYYSFSFLQNDHESISPSSIDPYPYYDDNNNKRNAVNHHNEVVLHFTTFNENTKNINDNEQLVFYSASCSSNSTNESILIHTPLSSSIIASNNYSAVTNNNPIVNISSIPDFSKTRLIPVIESKDDSYINYQSLQKRPTTTKTQHLRALHEKEDSISVMTDIDDDYDENRSISDTPPMKSEDNNIVNKKFNDDWQLRFVDSPEDGVIERFNTARRNTVSISKGISATRVEERLPYVMLNIENYNWRDCVDVGLE</sequence>
<evidence type="ECO:0000313" key="2">
    <source>
        <dbReference type="Proteomes" id="UP000789831"/>
    </source>
</evidence>
<proteinExistence type="predicted"/>
<dbReference type="AlphaFoldDB" id="A0A9N8W6D2"/>
<accession>A0A9N8W6D2</accession>
<evidence type="ECO:0000313" key="1">
    <source>
        <dbReference type="EMBL" id="CAG8475823.1"/>
    </source>
</evidence>
<dbReference type="EMBL" id="CAJVPL010000266">
    <property type="protein sequence ID" value="CAG8475823.1"/>
    <property type="molecule type" value="Genomic_DNA"/>
</dbReference>
<comment type="caution">
    <text evidence="1">The sequence shown here is derived from an EMBL/GenBank/DDBJ whole genome shotgun (WGS) entry which is preliminary data.</text>
</comment>
<gene>
    <name evidence="1" type="ORF">AGERDE_LOCUS2974</name>
</gene>
<name>A0A9N8W6D2_9GLOM</name>
<protein>
    <submittedName>
        <fullName evidence="1">8710_t:CDS:1</fullName>
    </submittedName>
</protein>